<dbReference type="Proteomes" id="UP000717515">
    <property type="component" value="Unassembled WGS sequence"/>
</dbReference>
<reference evidence="2" key="1">
    <citation type="submission" date="2021-07" db="EMBL/GenBank/DDBJ databases">
        <title>Draft genome of Mortierella alpina, strain LL118, isolated from an aspen leaf litter sample.</title>
        <authorList>
            <person name="Yang S."/>
            <person name="Vinatzer B.A."/>
        </authorList>
    </citation>
    <scope>NUCLEOTIDE SEQUENCE</scope>
    <source>
        <strain evidence="2">LL118</strain>
    </source>
</reference>
<dbReference type="SMART" id="SM00507">
    <property type="entry name" value="HNHc"/>
    <property type="match status" value="1"/>
</dbReference>
<dbReference type="EMBL" id="JAIFTL010000297">
    <property type="protein sequence ID" value="KAG9320367.1"/>
    <property type="molecule type" value="Genomic_DNA"/>
</dbReference>
<evidence type="ECO:0000313" key="3">
    <source>
        <dbReference type="Proteomes" id="UP000717515"/>
    </source>
</evidence>
<evidence type="ECO:0000313" key="2">
    <source>
        <dbReference type="EMBL" id="KAG9320367.1"/>
    </source>
</evidence>
<accession>A0A9P8A140</accession>
<dbReference type="InterPro" id="IPR003615">
    <property type="entry name" value="HNH_nuc"/>
</dbReference>
<name>A0A9P8A140_MORAP</name>
<protein>
    <recommendedName>
        <fullName evidence="1">HNH nuclease domain-containing protein</fullName>
    </recommendedName>
</protein>
<gene>
    <name evidence="2" type="ORF">KVV02_008284</name>
</gene>
<feature type="domain" description="HNH nuclease" evidence="1">
    <location>
        <begin position="29"/>
        <end position="79"/>
    </location>
</feature>
<organism evidence="2 3">
    <name type="scientific">Mortierella alpina</name>
    <name type="common">Oleaginous fungus</name>
    <name type="synonym">Mortierella renispora</name>
    <dbReference type="NCBI Taxonomy" id="64518"/>
    <lineage>
        <taxon>Eukaryota</taxon>
        <taxon>Fungi</taxon>
        <taxon>Fungi incertae sedis</taxon>
        <taxon>Mucoromycota</taxon>
        <taxon>Mortierellomycotina</taxon>
        <taxon>Mortierellomycetes</taxon>
        <taxon>Mortierellales</taxon>
        <taxon>Mortierellaceae</taxon>
        <taxon>Mortierella</taxon>
    </lineage>
</organism>
<dbReference type="AlphaFoldDB" id="A0A9P8A140"/>
<comment type="caution">
    <text evidence="2">The sequence shown here is derived from an EMBL/GenBank/DDBJ whole genome shotgun (WGS) entry which is preliminary data.</text>
</comment>
<sequence>MLRLSVSKTWSCHEDSPRTLATDSPAWRELRRQVLQRDNYACRSCGVRAAKYMVCSHIDGNPSNNDLTNLGINCPLCDSVRHCGLSGILNKLSLGISSMSQTDINRRTLQVYTRTRRVPSFSEVDRNAVIIAESSMGYAGMLLGCEDDFDYDSECDCCSIPHTFEMHKGFFKEQGSALMLRHIVLNRLFPNAKAKEL</sequence>
<evidence type="ECO:0000259" key="1">
    <source>
        <dbReference type="SMART" id="SM00507"/>
    </source>
</evidence>
<proteinExistence type="predicted"/>